<sequence length="142" mass="16436">MTRRYFTLAEAQRALPKVKLHLEKLMALQDEVIALSGVKVHAEQMDLTAHVLAININKRFHELSFKYYAELEAVTKLGVHIKDVSQGIVDFYSKLGEKDIMLCWQFDEPAILHYHTEEDGFEGRKPIQELNQKLAEEIRSLL</sequence>
<organism evidence="1">
    <name type="scientific">Candidatus Iainarchaeum sp</name>
    <dbReference type="NCBI Taxonomy" id="3101447"/>
    <lineage>
        <taxon>Archaea</taxon>
        <taxon>Candidatus Iainarchaeota</taxon>
        <taxon>Candidatus Iainarchaeia</taxon>
        <taxon>Candidatus Iainarchaeales</taxon>
        <taxon>Candidatus Iainarchaeaceae</taxon>
        <taxon>Candidatus Iainarchaeum</taxon>
    </lineage>
</organism>
<proteinExistence type="predicted"/>
<reference evidence="1" key="1">
    <citation type="submission" date="2020-11" db="EMBL/GenBank/DDBJ databases">
        <title>Connecting structure to function with the recovery of over 1000 high-quality activated sludge metagenome-assembled genomes encoding full-length rRNA genes using long-read sequencing.</title>
        <authorList>
            <person name="Singleton C.M."/>
            <person name="Petriglieri F."/>
            <person name="Kristensen J.M."/>
            <person name="Kirkegaard R.H."/>
            <person name="Michaelsen T.Y."/>
            <person name="Andersen M.H."/>
            <person name="Karst S.M."/>
            <person name="Dueholm M.S."/>
            <person name="Nielsen P.H."/>
            <person name="Albertsen M."/>
        </authorList>
    </citation>
    <scope>NUCLEOTIDE SEQUENCE</scope>
    <source>
        <strain evidence="1">Fred_18-Q3-R57-64_BAT3C.431</strain>
    </source>
</reference>
<dbReference type="AlphaFoldDB" id="A0A7T9DKC2"/>
<dbReference type="PIRSF" id="PIRSF016498">
    <property type="entry name" value="UCP016498"/>
    <property type="match status" value="1"/>
</dbReference>
<dbReference type="Proteomes" id="UP000596004">
    <property type="component" value="Chromosome"/>
</dbReference>
<evidence type="ECO:0000313" key="1">
    <source>
        <dbReference type="EMBL" id="QQR92913.1"/>
    </source>
</evidence>
<dbReference type="InterPro" id="IPR018699">
    <property type="entry name" value="DUF2203"/>
</dbReference>
<gene>
    <name evidence="1" type="ORF">IPJ89_01555</name>
</gene>
<dbReference type="EMBL" id="CP064981">
    <property type="protein sequence ID" value="QQR92913.1"/>
    <property type="molecule type" value="Genomic_DNA"/>
</dbReference>
<dbReference type="Pfam" id="PF09969">
    <property type="entry name" value="DUF2203"/>
    <property type="match status" value="1"/>
</dbReference>
<accession>A0A7T9DKC2</accession>
<name>A0A7T9DKC2_9ARCH</name>
<protein>
    <submittedName>
        <fullName evidence="1">DUF2203 domain-containing protein</fullName>
    </submittedName>
</protein>